<evidence type="ECO:0000313" key="1">
    <source>
        <dbReference type="EMBL" id="KAA2211547.1"/>
    </source>
</evidence>
<sequence>MTQDEWAMLELLEEIFGILGNARKELGDTRESMVRLEQHCASMSQSLDHLRVNLDQIEDRLDLHGEAA</sequence>
<protein>
    <submittedName>
        <fullName evidence="1">Uncharacterized protein</fullName>
    </submittedName>
</protein>
<dbReference type="Proteomes" id="UP000322110">
    <property type="component" value="Unassembled WGS sequence"/>
</dbReference>
<organism evidence="1 2">
    <name type="scientific">Teichococcus oryzae</name>
    <dbReference type="NCBI Taxonomy" id="1608942"/>
    <lineage>
        <taxon>Bacteria</taxon>
        <taxon>Pseudomonadati</taxon>
        <taxon>Pseudomonadota</taxon>
        <taxon>Alphaproteobacteria</taxon>
        <taxon>Acetobacterales</taxon>
        <taxon>Roseomonadaceae</taxon>
        <taxon>Roseomonas</taxon>
    </lineage>
</organism>
<keyword evidence="2" id="KW-1185">Reference proteome</keyword>
<dbReference type="EMBL" id="VUKA01000022">
    <property type="protein sequence ID" value="KAA2211547.1"/>
    <property type="molecule type" value="Genomic_DNA"/>
</dbReference>
<reference evidence="1 2" key="1">
    <citation type="journal article" date="2015" name="Int. J. Syst. Evol. Microbiol.">
        <title>Roseomonas oryzae sp. nov., isolated from paddy rhizosphere soil.</title>
        <authorList>
            <person name="Ramaprasad E.V."/>
            <person name="Sasikala Ch."/>
            <person name="Ramana Ch.V."/>
        </authorList>
    </citation>
    <scope>NUCLEOTIDE SEQUENCE [LARGE SCALE GENOMIC DNA]</scope>
    <source>
        <strain evidence="1 2">KCTC 42542</strain>
    </source>
</reference>
<dbReference type="AlphaFoldDB" id="A0A5B2TAF1"/>
<evidence type="ECO:0000313" key="2">
    <source>
        <dbReference type="Proteomes" id="UP000322110"/>
    </source>
</evidence>
<gene>
    <name evidence="1" type="ORF">F0Q34_19560</name>
</gene>
<accession>A0A5B2TAF1</accession>
<dbReference type="RefSeq" id="WP_149814005.1">
    <property type="nucleotide sequence ID" value="NZ_VUKA01000022.1"/>
</dbReference>
<name>A0A5B2TAF1_9PROT</name>
<proteinExistence type="predicted"/>
<comment type="caution">
    <text evidence="1">The sequence shown here is derived from an EMBL/GenBank/DDBJ whole genome shotgun (WGS) entry which is preliminary data.</text>
</comment>